<organism evidence="7 8">
    <name type="scientific">Candidatus Nitrobium versatile</name>
    <dbReference type="NCBI Taxonomy" id="2884831"/>
    <lineage>
        <taxon>Bacteria</taxon>
        <taxon>Pseudomonadati</taxon>
        <taxon>Nitrospirota</taxon>
        <taxon>Nitrospiria</taxon>
        <taxon>Nitrospirales</taxon>
        <taxon>Nitrospiraceae</taxon>
        <taxon>Candidatus Nitrobium</taxon>
    </lineage>
</organism>
<dbReference type="PROSITE" id="PS50112">
    <property type="entry name" value="PAS"/>
    <property type="match status" value="1"/>
</dbReference>
<evidence type="ECO:0000256" key="1">
    <source>
        <dbReference type="ARBA" id="ARBA00012528"/>
    </source>
</evidence>
<dbReference type="InterPro" id="IPR000700">
    <property type="entry name" value="PAS-assoc_C"/>
</dbReference>
<dbReference type="InterPro" id="IPR050469">
    <property type="entry name" value="Diguanylate_Cyclase"/>
</dbReference>
<dbReference type="InterPro" id="IPR000160">
    <property type="entry name" value="GGDEF_dom"/>
</dbReference>
<reference evidence="7" key="1">
    <citation type="journal article" date="2021" name="bioRxiv">
        <title>Unraveling nitrogen, sulfur and carbon metabolic pathways and microbial community transcriptional responses to substrate deprivation and toxicity stresses in a bioreactor mimicking anoxic brackish coastal sediment conditions.</title>
        <authorList>
            <person name="Martins P.D."/>
            <person name="Echeveste M.J."/>
            <person name="Arshad A."/>
            <person name="Kurth J."/>
            <person name="Ouboter H."/>
            <person name="Jetten M.S.M."/>
            <person name="Welte C.U."/>
        </authorList>
    </citation>
    <scope>NUCLEOTIDE SEQUENCE</scope>
    <source>
        <strain evidence="7">MAG_39</strain>
    </source>
</reference>
<dbReference type="SUPFAM" id="SSF55073">
    <property type="entry name" value="Nucleotide cyclase"/>
    <property type="match status" value="1"/>
</dbReference>
<proteinExistence type="predicted"/>
<sequence>MEGTAITNNDQGIERRKEERRKGVVDLGDALNRINLIINSTFDYDEIMNSVVVEAAKAIGCESSSIAIREGTNWIIRYIHGMPQEWIGRSFSDKEAPHALFAEVSKRPVAIDDAFHDKRVNNEVMKALGIRSVLVIPLMMRGRIIGNLFFTYHSTAVTFSEAQIDFANKVGTAASLALENARLYEELKKRESEIEREKELSDALNHINMGIHATVDPDEIMQHVIVEATRAIGAETSMIFLLKEKKWVVEYVYRLPGELIRREFTGNEVRHTVLAADLKSPVVVNNVEGDDRVNPQFAAMLGIRSLLDFPLIVRGDAVGDFVFHYHSLPHVFSEIQIDFVQKLGAAVSLALDNAYLYRELSKTQEREKFFANVIETSAQPFAAWYPDGRLMIYNHAFVELAGYGAEELTKVRWATDLTPPEWREYEAEVFEKLHRTGEPQVYEKEYVRKDGLRVPIEIIVHQVPDREGQVQYYYAFISDITRRKRAESDLQQAKSNLEGYVNELEQRNREIEMLSAMGGLLQASLTVEEAHGVIAKSVRQIFTGESGAVFLLKGTKNILESIVVWGDVQLEDQVVTPKECWALRLGRVYSVEDPSGMLCPHVKGTLRTAYICTPLVAHNETLGLLYLQLSTAWRDHSKEERTRLMEHKKRLAITTAESVALSLANFRLREVLYNQSIRDPLTELFNRRYMKEIVEKEMHRTGRKGRPLGIIMLDIDHFKQFNDTHGHEAGDMLLHELGAFLQKQIREEDLACRYGGEEFVVVMPETSLENALRRAEQVRERVKSLRIHYRGSVLGPVTLSLGVAVFPEHGSTTEELLRAADAALYRAKAEGRDRVVTAS</sequence>
<evidence type="ECO:0000256" key="3">
    <source>
        <dbReference type="SAM" id="Coils"/>
    </source>
</evidence>
<feature type="coiled-coil region" evidence="3">
    <location>
        <begin position="173"/>
        <end position="200"/>
    </location>
</feature>
<feature type="domain" description="PAC" evidence="5">
    <location>
        <begin position="440"/>
        <end position="492"/>
    </location>
</feature>
<evidence type="ECO:0000259" key="5">
    <source>
        <dbReference type="PROSITE" id="PS50113"/>
    </source>
</evidence>
<dbReference type="InterPro" id="IPR043128">
    <property type="entry name" value="Rev_trsase/Diguanyl_cyclase"/>
</dbReference>
<dbReference type="AlphaFoldDB" id="A0A953J562"/>
<dbReference type="InterPro" id="IPR000014">
    <property type="entry name" value="PAS"/>
</dbReference>
<feature type="domain" description="GGDEF" evidence="6">
    <location>
        <begin position="706"/>
        <end position="839"/>
    </location>
</feature>
<feature type="coiled-coil region" evidence="3">
    <location>
        <begin position="483"/>
        <end position="517"/>
    </location>
</feature>
<dbReference type="InterPro" id="IPR029016">
    <property type="entry name" value="GAF-like_dom_sf"/>
</dbReference>
<dbReference type="GO" id="GO:0005886">
    <property type="term" value="C:plasma membrane"/>
    <property type="evidence" value="ECO:0007669"/>
    <property type="project" value="TreeGrafter"/>
</dbReference>
<keyword evidence="7" id="KW-0808">Transferase</keyword>
<dbReference type="SMART" id="SM00267">
    <property type="entry name" value="GGDEF"/>
    <property type="match status" value="1"/>
</dbReference>
<dbReference type="InterPro" id="IPR001610">
    <property type="entry name" value="PAC"/>
</dbReference>
<dbReference type="Pfam" id="PF08448">
    <property type="entry name" value="PAS_4"/>
    <property type="match status" value="1"/>
</dbReference>
<dbReference type="PANTHER" id="PTHR45138">
    <property type="entry name" value="REGULATORY COMPONENTS OF SENSORY TRANSDUCTION SYSTEM"/>
    <property type="match status" value="1"/>
</dbReference>
<dbReference type="Gene3D" id="3.30.450.40">
    <property type="match status" value="3"/>
</dbReference>
<reference evidence="7" key="2">
    <citation type="submission" date="2021-08" db="EMBL/GenBank/DDBJ databases">
        <authorList>
            <person name="Dalcin Martins P."/>
        </authorList>
    </citation>
    <scope>NUCLEOTIDE SEQUENCE</scope>
    <source>
        <strain evidence="7">MAG_39</strain>
    </source>
</reference>
<dbReference type="PROSITE" id="PS50887">
    <property type="entry name" value="GGDEF"/>
    <property type="match status" value="1"/>
</dbReference>
<evidence type="ECO:0000313" key="7">
    <source>
        <dbReference type="EMBL" id="MBZ0156538.1"/>
    </source>
</evidence>
<dbReference type="Pfam" id="PF00990">
    <property type="entry name" value="GGDEF"/>
    <property type="match status" value="1"/>
</dbReference>
<dbReference type="SUPFAM" id="SSF55785">
    <property type="entry name" value="PYP-like sensor domain (PAS domain)"/>
    <property type="match status" value="1"/>
</dbReference>
<evidence type="ECO:0000259" key="4">
    <source>
        <dbReference type="PROSITE" id="PS50112"/>
    </source>
</evidence>
<dbReference type="NCBIfam" id="TIGR00254">
    <property type="entry name" value="GGDEF"/>
    <property type="match status" value="1"/>
</dbReference>
<dbReference type="GO" id="GO:0043709">
    <property type="term" value="P:cell adhesion involved in single-species biofilm formation"/>
    <property type="evidence" value="ECO:0007669"/>
    <property type="project" value="TreeGrafter"/>
</dbReference>
<dbReference type="SMART" id="SM00091">
    <property type="entry name" value="PAS"/>
    <property type="match status" value="1"/>
</dbReference>
<dbReference type="CDD" id="cd01949">
    <property type="entry name" value="GGDEF"/>
    <property type="match status" value="1"/>
</dbReference>
<keyword evidence="3" id="KW-0175">Coiled coil</keyword>
<dbReference type="Gene3D" id="3.30.450.20">
    <property type="entry name" value="PAS domain"/>
    <property type="match status" value="1"/>
</dbReference>
<dbReference type="Gene3D" id="3.30.70.270">
    <property type="match status" value="1"/>
</dbReference>
<dbReference type="GO" id="GO:1902201">
    <property type="term" value="P:negative regulation of bacterial-type flagellum-dependent cell motility"/>
    <property type="evidence" value="ECO:0007669"/>
    <property type="project" value="TreeGrafter"/>
</dbReference>
<comment type="catalytic activity">
    <reaction evidence="2">
        <text>2 GTP = 3',3'-c-di-GMP + 2 diphosphate</text>
        <dbReference type="Rhea" id="RHEA:24898"/>
        <dbReference type="ChEBI" id="CHEBI:33019"/>
        <dbReference type="ChEBI" id="CHEBI:37565"/>
        <dbReference type="ChEBI" id="CHEBI:58805"/>
        <dbReference type="EC" id="2.7.7.65"/>
    </reaction>
</comment>
<dbReference type="PROSITE" id="PS50113">
    <property type="entry name" value="PAC"/>
    <property type="match status" value="1"/>
</dbReference>
<evidence type="ECO:0000313" key="8">
    <source>
        <dbReference type="Proteomes" id="UP000705867"/>
    </source>
</evidence>
<accession>A0A953J562</accession>
<dbReference type="EMBL" id="JAIOIV010000078">
    <property type="protein sequence ID" value="MBZ0156538.1"/>
    <property type="molecule type" value="Genomic_DNA"/>
</dbReference>
<name>A0A953J562_9BACT</name>
<dbReference type="InterPro" id="IPR013656">
    <property type="entry name" value="PAS_4"/>
</dbReference>
<keyword evidence="7" id="KW-0548">Nucleotidyltransferase</keyword>
<dbReference type="PANTHER" id="PTHR45138:SF9">
    <property type="entry name" value="DIGUANYLATE CYCLASE DGCM-RELATED"/>
    <property type="match status" value="1"/>
</dbReference>
<dbReference type="EC" id="2.7.7.65" evidence="1"/>
<dbReference type="Pfam" id="PF01590">
    <property type="entry name" value="GAF"/>
    <property type="match status" value="3"/>
</dbReference>
<dbReference type="NCBIfam" id="TIGR00229">
    <property type="entry name" value="sensory_box"/>
    <property type="match status" value="1"/>
</dbReference>
<comment type="caution">
    <text evidence="7">The sequence shown here is derived from an EMBL/GenBank/DDBJ whole genome shotgun (WGS) entry which is preliminary data.</text>
</comment>
<dbReference type="InterPro" id="IPR003018">
    <property type="entry name" value="GAF"/>
</dbReference>
<dbReference type="CDD" id="cd00130">
    <property type="entry name" value="PAS"/>
    <property type="match status" value="1"/>
</dbReference>
<gene>
    <name evidence="7" type="ORF">K8I29_10075</name>
</gene>
<feature type="domain" description="PAS" evidence="4">
    <location>
        <begin position="366"/>
        <end position="437"/>
    </location>
</feature>
<evidence type="ECO:0000256" key="2">
    <source>
        <dbReference type="ARBA" id="ARBA00034247"/>
    </source>
</evidence>
<evidence type="ECO:0000259" key="6">
    <source>
        <dbReference type="PROSITE" id="PS50887"/>
    </source>
</evidence>
<dbReference type="SUPFAM" id="SSF55781">
    <property type="entry name" value="GAF domain-like"/>
    <property type="match status" value="3"/>
</dbReference>
<dbReference type="SMART" id="SM00065">
    <property type="entry name" value="GAF"/>
    <property type="match status" value="3"/>
</dbReference>
<dbReference type="FunFam" id="3.30.70.270:FF:000001">
    <property type="entry name" value="Diguanylate cyclase domain protein"/>
    <property type="match status" value="1"/>
</dbReference>
<protein>
    <recommendedName>
        <fullName evidence="1">diguanylate cyclase</fullName>
        <ecNumber evidence="1">2.7.7.65</ecNumber>
    </recommendedName>
</protein>
<dbReference type="SMART" id="SM00086">
    <property type="entry name" value="PAC"/>
    <property type="match status" value="1"/>
</dbReference>
<dbReference type="InterPro" id="IPR035965">
    <property type="entry name" value="PAS-like_dom_sf"/>
</dbReference>
<dbReference type="Proteomes" id="UP000705867">
    <property type="component" value="Unassembled WGS sequence"/>
</dbReference>
<dbReference type="GO" id="GO:0052621">
    <property type="term" value="F:diguanylate cyclase activity"/>
    <property type="evidence" value="ECO:0007669"/>
    <property type="project" value="UniProtKB-EC"/>
</dbReference>
<dbReference type="InterPro" id="IPR029787">
    <property type="entry name" value="Nucleotide_cyclase"/>
</dbReference>